<dbReference type="GO" id="GO:0015840">
    <property type="term" value="P:urea transport"/>
    <property type="evidence" value="ECO:0000318"/>
    <property type="project" value="GO_Central"/>
</dbReference>
<accession>A0A803JE15</accession>
<reference evidence="3" key="2">
    <citation type="journal article" date="2010" name="Science">
        <title>The genome of the Western clawed frog Xenopus tropicalis.</title>
        <authorList>
            <person name="Hellsten U."/>
            <person name="Harland R.M."/>
            <person name="Gilchrist M.J."/>
            <person name="Hendrix D."/>
            <person name="Jurka J."/>
            <person name="Kapitonov V."/>
            <person name="Ovcharenko I."/>
            <person name="Putnam N.H."/>
            <person name="Shu S."/>
            <person name="Taher L."/>
            <person name="Blitz I.L."/>
            <person name="Blumberg B."/>
            <person name="Dichmann D.S."/>
            <person name="Dubchak I."/>
            <person name="Amaya E."/>
            <person name="Detter J.C."/>
            <person name="Fletcher R."/>
            <person name="Gerhard D.S."/>
            <person name="Goodstein D."/>
            <person name="Graves T."/>
            <person name="Grigoriev I.V."/>
            <person name="Grimwood J."/>
            <person name="Kawashima T."/>
            <person name="Lindquist E."/>
            <person name="Lucas S.M."/>
            <person name="Mead P.E."/>
            <person name="Mitros T."/>
            <person name="Ogino H."/>
            <person name="Ohta Y."/>
            <person name="Poliakov A.V."/>
            <person name="Pollet N."/>
            <person name="Robert J."/>
            <person name="Salamov A."/>
            <person name="Sater A.K."/>
            <person name="Schmutz J."/>
            <person name="Terry A."/>
            <person name="Vize P.D."/>
            <person name="Warren W.C."/>
            <person name="Wells D."/>
            <person name="Wills A."/>
            <person name="Wilson R.K."/>
            <person name="Zimmerman L.B."/>
            <person name="Zorn A.M."/>
            <person name="Grainger R."/>
            <person name="Grammer T."/>
            <person name="Khokha M.K."/>
            <person name="Richardson P.M."/>
            <person name="Rokhsar D.S."/>
        </authorList>
    </citation>
    <scope>NUCLEOTIDE SEQUENCE [LARGE SCALE GENOMIC DNA]</scope>
    <source>
        <strain evidence="3">Nigerian</strain>
    </source>
</reference>
<evidence type="ECO:0000256" key="1">
    <source>
        <dbReference type="SAM" id="Phobius"/>
    </source>
</evidence>
<sequence>MGPWRYLIGLCCFLQAPLAGADMPLLANSDFFSLNPTQTTIALEQPICMFKSAVNVYLIGIVAGAPNTPLYDGNKKVNASTYSGTQGGKTGPYIVAKLPNQQCINIQALSNMADPTQVQSILSKYVVRVGADVTCLTNPNFVGYCNAPLQGNTQYSFKYLFTDSGDIVQSETSWSLGITTVNGKASSTIDTWPGRRSGGMIVLTSILSTLMFFVFIAYVIGFAYSIANGSPAKEVSRHDTQTTAVLQKAQEPGEVTYSSALTGSERYAPTQQA</sequence>
<evidence type="ECO:0000313" key="3">
    <source>
        <dbReference type="Ensembl" id="ENSXETP00000106146"/>
    </source>
</evidence>
<feature type="signal peptide" evidence="2">
    <location>
        <begin position="1"/>
        <end position="21"/>
    </location>
</feature>
<evidence type="ECO:0000313" key="5">
    <source>
        <dbReference type="RefSeq" id="NP_988978.2"/>
    </source>
</evidence>
<protein>
    <submittedName>
        <fullName evidence="3">Nucleoporin 50kDa</fullName>
    </submittedName>
    <submittedName>
        <fullName evidence="5">Uroplakin-3a precursor</fullName>
    </submittedName>
</protein>
<reference evidence="3" key="3">
    <citation type="submission" date="2021-03" db="UniProtKB">
        <authorList>
            <consortium name="Ensembl"/>
        </authorList>
    </citation>
    <scope>IDENTIFICATION</scope>
</reference>
<dbReference type="Proteomes" id="UP000008143">
    <property type="component" value="Chromosome 3"/>
</dbReference>
<dbReference type="PANTHER" id="PTHR15446">
    <property type="entry name" value="UROPLAKIN III"/>
    <property type="match status" value="1"/>
</dbReference>
<dbReference type="KEGG" id="xtr:394575"/>
<dbReference type="GO" id="GO:0006833">
    <property type="term" value="P:water transport"/>
    <property type="evidence" value="ECO:0000318"/>
    <property type="project" value="GO_Central"/>
</dbReference>
<dbReference type="InterPro" id="IPR024831">
    <property type="entry name" value="Uroplakin-3"/>
</dbReference>
<evidence type="ECO:0000256" key="2">
    <source>
        <dbReference type="SAM" id="SignalP"/>
    </source>
</evidence>
<dbReference type="Xenbase" id="XB-GENE-853301">
    <property type="gene designation" value="upk3a"/>
</dbReference>
<evidence type="ECO:0000313" key="4">
    <source>
        <dbReference type="Proteomes" id="UP000008143"/>
    </source>
</evidence>
<dbReference type="Ensembl" id="ENSXETT00000111235">
    <property type="protein sequence ID" value="ENSXETP00000106146"/>
    <property type="gene ID" value="ENSXETG00000003053"/>
</dbReference>
<reference evidence="5" key="4">
    <citation type="submission" date="2025-04" db="UniProtKB">
        <authorList>
            <consortium name="RefSeq"/>
        </authorList>
    </citation>
    <scope>IDENTIFICATION</scope>
</reference>
<keyword evidence="1" id="KW-1133">Transmembrane helix</keyword>
<dbReference type="OMA" id="EKPFCVF"/>
<dbReference type="OrthoDB" id="9945328at2759"/>
<reference evidence="5" key="1">
    <citation type="journal article" date="2002" name="Dev. Dyn.">
        <title>Genetic and genomic tools for Xenopus research: The NIH Xenopus initiative.</title>
        <authorList>
            <person name="Klein S.L."/>
            <person name="Strausberg R.L."/>
            <person name="Wagner L."/>
            <person name="Pontius J."/>
            <person name="Clifton S.W."/>
            <person name="Richardson P."/>
        </authorList>
    </citation>
    <scope>NUCLEOTIDE SEQUENCE</scope>
</reference>
<dbReference type="AlphaFoldDB" id="A0A803JE15"/>
<dbReference type="GeneTree" id="ENSGT00440000035348"/>
<dbReference type="AGR" id="Xenbase:XB-GENE-853301"/>
<proteinExistence type="predicted"/>
<evidence type="ECO:0000313" key="6">
    <source>
        <dbReference type="Xenbase" id="XB-GENE-853301"/>
    </source>
</evidence>
<dbReference type="Bgee" id="ENSXETG00000003053">
    <property type="expression patterns" value="Expressed in 2-cell stage embryo and 13 other cell types or tissues"/>
</dbReference>
<dbReference type="GeneID" id="394575"/>
<feature type="transmembrane region" description="Helical" evidence="1">
    <location>
        <begin position="200"/>
        <end position="227"/>
    </location>
</feature>
<keyword evidence="1" id="KW-0472">Membrane</keyword>
<organism evidence="3">
    <name type="scientific">Xenopus tropicalis</name>
    <name type="common">Western clawed frog</name>
    <name type="synonym">Silurana tropicalis</name>
    <dbReference type="NCBI Taxonomy" id="8364"/>
    <lineage>
        <taxon>Eukaryota</taxon>
        <taxon>Metazoa</taxon>
        <taxon>Chordata</taxon>
        <taxon>Craniata</taxon>
        <taxon>Vertebrata</taxon>
        <taxon>Euteleostomi</taxon>
        <taxon>Amphibia</taxon>
        <taxon>Batrachia</taxon>
        <taxon>Anura</taxon>
        <taxon>Pipoidea</taxon>
        <taxon>Pipidae</taxon>
        <taxon>Xenopodinae</taxon>
        <taxon>Xenopus</taxon>
        <taxon>Silurana</taxon>
    </lineage>
</organism>
<name>A0A803JE15_XENTR</name>
<keyword evidence="4" id="KW-1185">Reference proteome</keyword>
<feature type="chain" id="PRO_5033207798" evidence="2 5">
    <location>
        <begin position="22"/>
        <end position="273"/>
    </location>
</feature>
<dbReference type="CTD" id="7380"/>
<dbReference type="Xenbase" id="XB-GENE-970394">
    <property type="gene designation" value="nup50"/>
</dbReference>
<dbReference type="RefSeq" id="NP_988978.2">
    <property type="nucleotide sequence ID" value="NM_203647.1"/>
</dbReference>
<gene>
    <name evidence="5 6" type="primary">upk3a</name>
    <name evidence="3" type="synonym">nup50</name>
    <name evidence="5" type="synonym">up3a</name>
    <name evidence="5" type="synonym">upiii</name>
    <name evidence="5" type="synonym">upiiia</name>
    <name evidence="5" type="synonym">upk3</name>
    <name evidence="5" type="synonym">xUPIII</name>
</gene>
<dbReference type="PANTHER" id="PTHR15446:SF17">
    <property type="entry name" value="UROPLAKIN-3A"/>
    <property type="match status" value="1"/>
</dbReference>
<dbReference type="GO" id="GO:0005886">
    <property type="term" value="C:plasma membrane"/>
    <property type="evidence" value="ECO:0000318"/>
    <property type="project" value="GO_Central"/>
</dbReference>
<keyword evidence="1" id="KW-0812">Transmembrane</keyword>
<keyword evidence="2 5" id="KW-0732">Signal</keyword>